<dbReference type="AlphaFoldDB" id="A0A7J6XSA8"/>
<comment type="caution">
    <text evidence="2">The sequence shown here is derived from an EMBL/GenBank/DDBJ whole genome shotgun (WGS) entry which is preliminary data.</text>
</comment>
<feature type="region of interest" description="Disordered" evidence="1">
    <location>
        <begin position="159"/>
        <end position="343"/>
    </location>
</feature>
<dbReference type="VEuPathDB" id="TriTrypDB:ECC02_009715"/>
<gene>
    <name evidence="2" type="ORF">ECC02_009715</name>
</gene>
<feature type="compositionally biased region" description="Polar residues" evidence="1">
    <location>
        <begin position="229"/>
        <end position="239"/>
    </location>
</feature>
<evidence type="ECO:0000313" key="3">
    <source>
        <dbReference type="Proteomes" id="UP000583944"/>
    </source>
</evidence>
<feature type="compositionally biased region" description="Pro residues" evidence="1">
    <location>
        <begin position="199"/>
        <end position="212"/>
    </location>
</feature>
<accession>A0A7J6XSA8</accession>
<feature type="compositionally biased region" description="Basic and acidic residues" evidence="1">
    <location>
        <begin position="308"/>
        <end position="319"/>
    </location>
</feature>
<dbReference type="EMBL" id="JABDHM010000137">
    <property type="protein sequence ID" value="KAF5217414.1"/>
    <property type="molecule type" value="Genomic_DNA"/>
</dbReference>
<feature type="compositionally biased region" description="Polar residues" evidence="1">
    <location>
        <begin position="162"/>
        <end position="176"/>
    </location>
</feature>
<evidence type="ECO:0000256" key="1">
    <source>
        <dbReference type="SAM" id="MobiDB-lite"/>
    </source>
</evidence>
<protein>
    <submittedName>
        <fullName evidence="2">Mucin-associated surface protein (MASP) subgroup S117</fullName>
    </submittedName>
</protein>
<evidence type="ECO:0000313" key="2">
    <source>
        <dbReference type="EMBL" id="KAF5217414.1"/>
    </source>
</evidence>
<dbReference type="Proteomes" id="UP000583944">
    <property type="component" value="Unassembled WGS sequence"/>
</dbReference>
<feature type="compositionally biased region" description="Acidic residues" evidence="1">
    <location>
        <begin position="298"/>
        <end position="307"/>
    </location>
</feature>
<feature type="compositionally biased region" description="Low complexity" evidence="1">
    <location>
        <begin position="320"/>
        <end position="333"/>
    </location>
</feature>
<organism evidence="2 3">
    <name type="scientific">Trypanosoma cruzi</name>
    <dbReference type="NCBI Taxonomy" id="5693"/>
    <lineage>
        <taxon>Eukaryota</taxon>
        <taxon>Discoba</taxon>
        <taxon>Euglenozoa</taxon>
        <taxon>Kinetoplastea</taxon>
        <taxon>Metakinetoplastina</taxon>
        <taxon>Trypanosomatida</taxon>
        <taxon>Trypanosomatidae</taxon>
        <taxon>Trypanosoma</taxon>
        <taxon>Schizotrypanum</taxon>
    </lineage>
</organism>
<feature type="compositionally biased region" description="Acidic residues" evidence="1">
    <location>
        <begin position="247"/>
        <end position="259"/>
    </location>
</feature>
<dbReference type="VEuPathDB" id="TriTrypDB:BCY84_21009"/>
<sequence length="364" mass="38450">MVCALPLLPFDTLRWRGCVACLSYCFLCVDGELVCAEGCTQVTGVMAMMMTGRVLLVCTLCVLWCGVFGIAVNDAGGVSDGSEFEYLFLNWKELLKNECEAENSNEKNLSSKNLAVNCCVHRAMHELCKGVYSNLFMETEFPNVEGVCKKYAEKPDEVKCPKQQTQLSPVTENSVKVSVPEALGNEGDLGKTPEEAPLADPPAKPTKGPPSSPVGGQPANADDVPVPNSEKSPVSTKSTNDSREGDTETITDTDQEETSTSEAESATPTPPVASDNDDSNEKDTNTGEEIPNNAPESDGAETEEEKQDENKEANPKETPGEATATKTTTPMTGNSDGGTAVSHSTSPLLLLVVACAAAAAVVAA</sequence>
<reference evidence="2 3" key="1">
    <citation type="journal article" date="2019" name="Genome Biol. Evol.">
        <title>Nanopore Sequencing Significantly Improves Genome Assembly of the Protozoan Parasite Trypanosoma cruzi.</title>
        <authorList>
            <person name="Diaz-Viraque F."/>
            <person name="Pita S."/>
            <person name="Greif G."/>
            <person name="de Souza R.C.M."/>
            <person name="Iraola G."/>
            <person name="Robello C."/>
        </authorList>
    </citation>
    <scope>NUCLEOTIDE SEQUENCE [LARGE SCALE GENOMIC DNA]</scope>
    <source>
        <strain evidence="2 3">Berenice</strain>
    </source>
</reference>
<proteinExistence type="predicted"/>
<name>A0A7J6XSA8_TRYCR</name>